<sequence>MTREPGYLPAMEPLTFDYENLHLRVDRGVFELFTMGRSELRVPLRWLGALVHYKKPARPGQLFIGTVRDPSAVLYRTDQAAFWYSTSPAFRVPPGDEPLFRAYFTEVAALADRRVV</sequence>
<proteinExistence type="predicted"/>
<dbReference type="EMBL" id="CP109109">
    <property type="protein sequence ID" value="WSB97591.1"/>
    <property type="molecule type" value="Genomic_DNA"/>
</dbReference>
<reference evidence="1" key="1">
    <citation type="submission" date="2022-10" db="EMBL/GenBank/DDBJ databases">
        <title>The complete genomes of actinobacterial strains from the NBC collection.</title>
        <authorList>
            <person name="Joergensen T.S."/>
            <person name="Alvarez Arevalo M."/>
            <person name="Sterndorff E.B."/>
            <person name="Faurdal D."/>
            <person name="Vuksanovic O."/>
            <person name="Mourched A.-S."/>
            <person name="Charusanti P."/>
            <person name="Shaw S."/>
            <person name="Blin K."/>
            <person name="Weber T."/>
        </authorList>
    </citation>
    <scope>NUCLEOTIDE SEQUENCE</scope>
    <source>
        <strain evidence="1">NBC 01771</strain>
    </source>
</reference>
<organism evidence="1 2">
    <name type="scientific">Streptomyces scopuliridis</name>
    <dbReference type="NCBI Taxonomy" id="452529"/>
    <lineage>
        <taxon>Bacteria</taxon>
        <taxon>Bacillati</taxon>
        <taxon>Actinomycetota</taxon>
        <taxon>Actinomycetes</taxon>
        <taxon>Kitasatosporales</taxon>
        <taxon>Streptomycetaceae</taxon>
        <taxon>Streptomyces</taxon>
    </lineage>
</organism>
<keyword evidence="2" id="KW-1185">Reference proteome</keyword>
<name>A0ACD4ZKB0_9ACTN</name>
<evidence type="ECO:0000313" key="2">
    <source>
        <dbReference type="Proteomes" id="UP001348369"/>
    </source>
</evidence>
<dbReference type="Proteomes" id="UP001348369">
    <property type="component" value="Chromosome"/>
</dbReference>
<protein>
    <submittedName>
        <fullName evidence="1">Uncharacterized protein</fullName>
    </submittedName>
</protein>
<gene>
    <name evidence="1" type="ORF">OG835_11595</name>
</gene>
<evidence type="ECO:0000313" key="1">
    <source>
        <dbReference type="EMBL" id="WSB97591.1"/>
    </source>
</evidence>
<accession>A0ACD4ZKB0</accession>